<dbReference type="EMBL" id="JBHSXH010000015">
    <property type="protein sequence ID" value="MFC6825800.1"/>
    <property type="molecule type" value="Genomic_DNA"/>
</dbReference>
<organism evidence="2 3">
    <name type="scientific">Halopelagius fulvigenes</name>
    <dbReference type="NCBI Taxonomy" id="1198324"/>
    <lineage>
        <taxon>Archaea</taxon>
        <taxon>Methanobacteriati</taxon>
        <taxon>Methanobacteriota</taxon>
        <taxon>Stenosarchaea group</taxon>
        <taxon>Halobacteria</taxon>
        <taxon>Halobacteriales</taxon>
        <taxon>Haloferacaceae</taxon>
    </lineage>
</organism>
<feature type="domain" description="DUF218" evidence="1">
    <location>
        <begin position="2"/>
        <end position="120"/>
    </location>
</feature>
<reference evidence="2 3" key="1">
    <citation type="journal article" date="2019" name="Int. J. Syst. Evol. Microbiol.">
        <title>The Global Catalogue of Microorganisms (GCM) 10K type strain sequencing project: providing services to taxonomists for standard genome sequencing and annotation.</title>
        <authorList>
            <consortium name="The Broad Institute Genomics Platform"/>
            <consortium name="The Broad Institute Genome Sequencing Center for Infectious Disease"/>
            <person name="Wu L."/>
            <person name="Ma J."/>
        </authorList>
    </citation>
    <scope>NUCLEOTIDE SEQUENCE [LARGE SCALE GENOMIC DNA]</scope>
    <source>
        <strain evidence="2 3">YIM 94188</strain>
    </source>
</reference>
<accession>A0ABD5TYY9</accession>
<protein>
    <submittedName>
        <fullName evidence="2">YdcF family protein</fullName>
    </submittedName>
</protein>
<dbReference type="Gene3D" id="3.40.50.620">
    <property type="entry name" value="HUPs"/>
    <property type="match status" value="1"/>
</dbReference>
<dbReference type="Proteomes" id="UP001596408">
    <property type="component" value="Unassembled WGS sequence"/>
</dbReference>
<dbReference type="Pfam" id="PF02698">
    <property type="entry name" value="DUF218"/>
    <property type="match status" value="1"/>
</dbReference>
<keyword evidence="3" id="KW-1185">Reference proteome</keyword>
<evidence type="ECO:0000313" key="2">
    <source>
        <dbReference type="EMBL" id="MFC6825800.1"/>
    </source>
</evidence>
<proteinExistence type="predicted"/>
<dbReference type="PANTHER" id="PTHR30336">
    <property type="entry name" value="INNER MEMBRANE PROTEIN, PROBABLE PERMEASE"/>
    <property type="match status" value="1"/>
</dbReference>
<dbReference type="CDD" id="cd06259">
    <property type="entry name" value="YdcF-like"/>
    <property type="match status" value="1"/>
</dbReference>
<dbReference type="AlphaFoldDB" id="A0ABD5TYY9"/>
<comment type="caution">
    <text evidence="2">The sequence shown here is derived from an EMBL/GenBank/DDBJ whole genome shotgun (WGS) entry which is preliminary data.</text>
</comment>
<sequence>MVVITLGQRLIGEEVHTHLRRRVDLSIDVFRETDAPYLIFTGGATNPDVPKSEAEAMRDYAVTRGVPRETVLVESNARNTRENGFFTRLLVDELDWGGDTVRVVSSCLHLRRAKYIFERCFGQEYEIDASRCVEPRASIDPEMTFTEAEIRRMSKRDREFFGGTTPGDVAELRDLFESSR</sequence>
<evidence type="ECO:0000313" key="3">
    <source>
        <dbReference type="Proteomes" id="UP001596408"/>
    </source>
</evidence>
<dbReference type="PANTHER" id="PTHR30336:SF20">
    <property type="entry name" value="DUF218 DOMAIN-CONTAINING PROTEIN"/>
    <property type="match status" value="1"/>
</dbReference>
<dbReference type="InterPro" id="IPR003848">
    <property type="entry name" value="DUF218"/>
</dbReference>
<evidence type="ECO:0000259" key="1">
    <source>
        <dbReference type="Pfam" id="PF02698"/>
    </source>
</evidence>
<name>A0ABD5TYY9_9EURY</name>
<gene>
    <name evidence="2" type="ORF">ACFQEV_12465</name>
</gene>
<dbReference type="InterPro" id="IPR014729">
    <property type="entry name" value="Rossmann-like_a/b/a_fold"/>
</dbReference>
<dbReference type="InterPro" id="IPR051599">
    <property type="entry name" value="Cell_Envelope_Assoc"/>
</dbReference>
<dbReference type="RefSeq" id="WP_379696426.1">
    <property type="nucleotide sequence ID" value="NZ_JBHSXH010000015.1"/>
</dbReference>